<proteinExistence type="predicted"/>
<feature type="region of interest" description="Disordered" evidence="1">
    <location>
        <begin position="1"/>
        <end position="27"/>
    </location>
</feature>
<dbReference type="RefSeq" id="XP_060420640.1">
    <property type="nucleotide sequence ID" value="XM_060556310.1"/>
</dbReference>
<comment type="caution">
    <text evidence="2">The sequence shown here is derived from an EMBL/GenBank/DDBJ whole genome shotgun (WGS) entry which is preliminary data.</text>
</comment>
<evidence type="ECO:0000313" key="2">
    <source>
        <dbReference type="EMBL" id="KAK1600144.1"/>
    </source>
</evidence>
<sequence length="300" mass="32405">MGRKGKHQAGATLPQLRDPSFLLPSLPGRGGGVIEPLPCQTCSGTAASPEGHPRPRWAPVGGGKGEKLSAIRIPNYILKVTPDLPKRSSEPVADPMTGQSNTVILCQPPEGLLVCKSRKPPHAAIRVAHDLAVLSKRTQPKILILPQTEGPHPYPSDSLSPYIPPYATQSKVCPLWNEGRARQRAPAPRARPAGSSSFAAAASDWNHSPVEGGRVPWGIAKRLSWVMPGRMRGLGPFNMYIVYPESAMHRNACPPSRHFHQPPTTPALDLTQHSIPVVSRTLPGPREVKTDPDPPPRRTT</sequence>
<accession>A0AAD8QDB7</accession>
<feature type="compositionally biased region" description="Basic and acidic residues" evidence="1">
    <location>
        <begin position="286"/>
        <end position="300"/>
    </location>
</feature>
<keyword evidence="3" id="KW-1185">Reference proteome</keyword>
<reference evidence="2" key="1">
    <citation type="submission" date="2021-06" db="EMBL/GenBank/DDBJ databases">
        <title>Comparative genomics, transcriptomics and evolutionary studies reveal genomic signatures of adaptation to plant cell wall in hemibiotrophic fungi.</title>
        <authorList>
            <consortium name="DOE Joint Genome Institute"/>
            <person name="Baroncelli R."/>
            <person name="Diaz J.F."/>
            <person name="Benocci T."/>
            <person name="Peng M."/>
            <person name="Battaglia E."/>
            <person name="Haridas S."/>
            <person name="Andreopoulos W."/>
            <person name="Labutti K."/>
            <person name="Pangilinan J."/>
            <person name="Floch G.L."/>
            <person name="Makela M.R."/>
            <person name="Henrissat B."/>
            <person name="Grigoriev I.V."/>
            <person name="Crouch J.A."/>
            <person name="De Vries R.P."/>
            <person name="Sukno S.A."/>
            <person name="Thon M.R."/>
        </authorList>
    </citation>
    <scope>NUCLEOTIDE SEQUENCE</scope>
    <source>
        <strain evidence="2">CBS 125086</strain>
    </source>
</reference>
<dbReference type="AlphaFoldDB" id="A0AAD8QDB7"/>
<name>A0AAD8QDB7_9PEZI</name>
<protein>
    <submittedName>
        <fullName evidence="2">Uncharacterized protein</fullName>
    </submittedName>
</protein>
<evidence type="ECO:0000313" key="3">
    <source>
        <dbReference type="Proteomes" id="UP001230504"/>
    </source>
</evidence>
<organism evidence="2 3">
    <name type="scientific">Colletotrichum navitas</name>
    <dbReference type="NCBI Taxonomy" id="681940"/>
    <lineage>
        <taxon>Eukaryota</taxon>
        <taxon>Fungi</taxon>
        <taxon>Dikarya</taxon>
        <taxon>Ascomycota</taxon>
        <taxon>Pezizomycotina</taxon>
        <taxon>Sordariomycetes</taxon>
        <taxon>Hypocreomycetidae</taxon>
        <taxon>Glomerellales</taxon>
        <taxon>Glomerellaceae</taxon>
        <taxon>Colletotrichum</taxon>
        <taxon>Colletotrichum graminicola species complex</taxon>
    </lineage>
</organism>
<evidence type="ECO:0000256" key="1">
    <source>
        <dbReference type="SAM" id="MobiDB-lite"/>
    </source>
</evidence>
<feature type="region of interest" description="Disordered" evidence="1">
    <location>
        <begin position="44"/>
        <end position="64"/>
    </location>
</feature>
<feature type="region of interest" description="Disordered" evidence="1">
    <location>
        <begin position="254"/>
        <end position="300"/>
    </location>
</feature>
<dbReference type="GeneID" id="85440550"/>
<gene>
    <name evidence="2" type="ORF">LY79DRAFT_532697</name>
</gene>
<dbReference type="EMBL" id="JAHLJV010000001">
    <property type="protein sequence ID" value="KAK1600144.1"/>
    <property type="molecule type" value="Genomic_DNA"/>
</dbReference>
<dbReference type="Proteomes" id="UP001230504">
    <property type="component" value="Unassembled WGS sequence"/>
</dbReference>